<evidence type="ECO:0000313" key="4">
    <source>
        <dbReference type="EMBL" id="MCX3061697.1"/>
    </source>
</evidence>
<accession>A0ABT3TXB9</accession>
<dbReference type="RefSeq" id="WP_266601270.1">
    <property type="nucleotide sequence ID" value="NZ_JAPHNL010000233.1"/>
</dbReference>
<proteinExistence type="predicted"/>
<comment type="caution">
    <text evidence="4">The sequence shown here is derived from an EMBL/GenBank/DDBJ whole genome shotgun (WGS) entry which is preliminary data.</text>
</comment>
<name>A0ABT3TXB9_9ACTN</name>
<keyword evidence="2" id="KW-0472">Membrane</keyword>
<sequence length="170" mass="16585">MRTTSILTRCGLTVAAAVLPPAVVAPAALAATSVELNVTSSGSLVRATTTACPNAGNASLLSAGQANFAQGRQTPLNSGTAIWQNVSPGTYQVVVACSDGSTVGPTSVTVTRGTPTTSSTSTPIAGVRGGLGGAVHDVGPLTLAGGGALVAAGVTAGVWFLRRRAAGQRT</sequence>
<evidence type="ECO:0000256" key="2">
    <source>
        <dbReference type="SAM" id="Phobius"/>
    </source>
</evidence>
<protein>
    <recommendedName>
        <fullName evidence="6">Secreted protein</fullName>
    </recommendedName>
</protein>
<feature type="chain" id="PRO_5046507313" description="Secreted protein" evidence="3">
    <location>
        <begin position="31"/>
        <end position="170"/>
    </location>
</feature>
<dbReference type="EMBL" id="JAPHNL010000233">
    <property type="protein sequence ID" value="MCX3061697.1"/>
    <property type="molecule type" value="Genomic_DNA"/>
</dbReference>
<organism evidence="4 5">
    <name type="scientific">Streptomyces beihaiensis</name>
    <dbReference type="NCBI Taxonomy" id="2984495"/>
    <lineage>
        <taxon>Bacteria</taxon>
        <taxon>Bacillati</taxon>
        <taxon>Actinomycetota</taxon>
        <taxon>Actinomycetes</taxon>
        <taxon>Kitasatosporales</taxon>
        <taxon>Streptomycetaceae</taxon>
        <taxon>Streptomyces</taxon>
    </lineage>
</organism>
<feature type="region of interest" description="Disordered" evidence="1">
    <location>
        <begin position="106"/>
        <end position="125"/>
    </location>
</feature>
<evidence type="ECO:0000313" key="5">
    <source>
        <dbReference type="Proteomes" id="UP001163064"/>
    </source>
</evidence>
<keyword evidence="2" id="KW-0812">Transmembrane</keyword>
<evidence type="ECO:0008006" key="6">
    <source>
        <dbReference type="Google" id="ProtNLM"/>
    </source>
</evidence>
<keyword evidence="2" id="KW-1133">Transmembrane helix</keyword>
<keyword evidence="3" id="KW-0732">Signal</keyword>
<feature type="signal peptide" evidence="3">
    <location>
        <begin position="1"/>
        <end position="30"/>
    </location>
</feature>
<feature type="transmembrane region" description="Helical" evidence="2">
    <location>
        <begin position="141"/>
        <end position="161"/>
    </location>
</feature>
<keyword evidence="5" id="KW-1185">Reference proteome</keyword>
<evidence type="ECO:0000256" key="3">
    <source>
        <dbReference type="SAM" id="SignalP"/>
    </source>
</evidence>
<feature type="compositionally biased region" description="Low complexity" evidence="1">
    <location>
        <begin position="106"/>
        <end position="123"/>
    </location>
</feature>
<dbReference type="Proteomes" id="UP001163064">
    <property type="component" value="Unassembled WGS sequence"/>
</dbReference>
<evidence type="ECO:0000256" key="1">
    <source>
        <dbReference type="SAM" id="MobiDB-lite"/>
    </source>
</evidence>
<gene>
    <name evidence="4" type="ORF">OFY01_18395</name>
</gene>
<reference evidence="4" key="1">
    <citation type="submission" date="2022-10" db="EMBL/GenBank/DDBJ databases">
        <title>Streptomyces beihaiensis sp. nov., a chitin degrading actinobacterium, isolated from shrimp pond soil.</title>
        <authorList>
            <person name="Xie J."/>
            <person name="Shen N."/>
        </authorList>
    </citation>
    <scope>NUCLEOTIDE SEQUENCE</scope>
    <source>
        <strain evidence="4">GXMU-J5</strain>
    </source>
</reference>